<dbReference type="OrthoDB" id="5476657at2"/>
<accession>A0A845AL54</accession>
<protein>
    <submittedName>
        <fullName evidence="9">TonB-dependent receptor</fullName>
    </submittedName>
</protein>
<organism evidence="9 10">
    <name type="scientific">Qipengyuania algicida</name>
    <dbReference type="NCBI Taxonomy" id="1836209"/>
    <lineage>
        <taxon>Bacteria</taxon>
        <taxon>Pseudomonadati</taxon>
        <taxon>Pseudomonadota</taxon>
        <taxon>Alphaproteobacteria</taxon>
        <taxon>Sphingomonadales</taxon>
        <taxon>Erythrobacteraceae</taxon>
        <taxon>Qipengyuania</taxon>
    </lineage>
</organism>
<feature type="region of interest" description="Disordered" evidence="5">
    <location>
        <begin position="36"/>
        <end position="56"/>
    </location>
</feature>
<keyword evidence="2 4" id="KW-0472">Membrane</keyword>
<evidence type="ECO:0000256" key="3">
    <source>
        <dbReference type="ARBA" id="ARBA00023237"/>
    </source>
</evidence>
<evidence type="ECO:0000313" key="9">
    <source>
        <dbReference type="EMBL" id="MXP27758.1"/>
    </source>
</evidence>
<keyword evidence="3" id="KW-0998">Cell outer membrane</keyword>
<dbReference type="Pfam" id="PF00593">
    <property type="entry name" value="TonB_dep_Rec_b-barrel"/>
    <property type="match status" value="1"/>
</dbReference>
<dbReference type="AlphaFoldDB" id="A0A845AL54"/>
<dbReference type="InterPro" id="IPR000531">
    <property type="entry name" value="Beta-barrel_TonB"/>
</dbReference>
<dbReference type="PANTHER" id="PTHR40980">
    <property type="entry name" value="PLUG DOMAIN-CONTAINING PROTEIN"/>
    <property type="match status" value="1"/>
</dbReference>
<dbReference type="Proteomes" id="UP000439780">
    <property type="component" value="Unassembled WGS sequence"/>
</dbReference>
<dbReference type="InterPro" id="IPR036942">
    <property type="entry name" value="Beta-barrel_TonB_sf"/>
</dbReference>
<dbReference type="GO" id="GO:0009279">
    <property type="term" value="C:cell outer membrane"/>
    <property type="evidence" value="ECO:0007669"/>
    <property type="project" value="UniProtKB-SubCell"/>
</dbReference>
<feature type="chain" id="PRO_5032648100" evidence="6">
    <location>
        <begin position="31"/>
        <end position="1021"/>
    </location>
</feature>
<dbReference type="NCBIfam" id="TIGR01782">
    <property type="entry name" value="TonB-Xanth-Caul"/>
    <property type="match status" value="1"/>
</dbReference>
<evidence type="ECO:0000313" key="10">
    <source>
        <dbReference type="Proteomes" id="UP000439780"/>
    </source>
</evidence>
<comment type="similarity">
    <text evidence="4">Belongs to the TonB-dependent receptor family.</text>
</comment>
<dbReference type="Gene3D" id="2.40.170.20">
    <property type="entry name" value="TonB-dependent receptor, beta-barrel domain"/>
    <property type="match status" value="1"/>
</dbReference>
<sequence length="1021" mass="109843">MRTAKRHLFARAFITASTIAIATGSTAAWAQDAQASTDTDAQVQPAPAPAATSDANKASTGNEIIVTGLRASLRDSMNLKRNALGVVDAISAEDIGKFPDTNLAEALQRVTGVSIDRSNGEGQYVTVRGFGPAFNLVLLNGREMPASNIGPGTEPPSSRSFDFANLAAEGIAAVEVYKSGRAALPSGGIGSTINILTPRPLDKPGFHGSLAVKSVKDHTSGAGFDITPEVSGIVSDTFADNKIGILLSGAYQRRKASLDTFSAGWREGYLGSENNWGSLAMPGDPRYANITNRPGPNDVYQVTQNAAYNFTDIDRERINGQAVLQFRPVDSLTATLDYTYSQYTVDARTNSIGVWFNHNDTSSAWTDGPVAGPLFYSEHFQQNENKDLAITGSLTKNRNINRSLGGNIKWQGPAGFRLEVDAHHSTAESKPTSPLGSNVALGTAIYGVEDQTIDYTTPMPVMSVSMYPGSAITAANIRPSGNAFYNAYMRDRINQLSVRGGFDFDTNFIESLDFGVTLTDNAVRTAYGYLQNDTWGGTLSAADTPDSFFIPASVPGNLGNMNGGQAPGILPTYFQIDTLGLTNYLQDQLGICSSPVSGTPIGGDNCLAEYSVDNNIREKTLAPYAQVSFKFDIGNMLTHFRAGVRYERTKTSSTSLSPVYTGTYLLSYNEIGVLQSADTQFTTLSGEYHNWLPAIDFDISPVRNVTLRASYSHTITRPNYADMNGSFTVNSPARINGGSTAGSGNPGLLPYKSKNIDLSAEWYYGPSSYLSVGYFHKQVSDFIGTQFTNSTLFGLSNPGQGAIFQEAVAALGAGAPFAARTDPADPMGILDYVVANYPGAVFYNNGTPVGIIGQAGDPLLDFTITQPGNSDQVANISGWEFALQHNFWNTGFGTILNYTVVNSDKTYDNALRYTATQFAITGVSDSANAVLFYEKNAIQARIAYNWRAAFLSGYSTDPYYTDAYGQFDVSASYDISSAFSVFMNGINITNANRRGHMRNDNNVTFAAPGYSRYSLGLRYKF</sequence>
<comment type="caution">
    <text evidence="9">The sequence shown here is derived from an EMBL/GenBank/DDBJ whole genome shotgun (WGS) entry which is preliminary data.</text>
</comment>
<evidence type="ECO:0000256" key="1">
    <source>
        <dbReference type="ARBA" id="ARBA00004442"/>
    </source>
</evidence>
<evidence type="ECO:0000259" key="8">
    <source>
        <dbReference type="Pfam" id="PF07715"/>
    </source>
</evidence>
<gene>
    <name evidence="9" type="ORF">GRI58_02835</name>
</gene>
<reference evidence="9 10" key="1">
    <citation type="submission" date="2019-12" db="EMBL/GenBank/DDBJ databases">
        <title>Genomic-based taxomic classification of the family Erythrobacteraceae.</title>
        <authorList>
            <person name="Xu L."/>
        </authorList>
    </citation>
    <scope>NUCLEOTIDE SEQUENCE [LARGE SCALE GENOMIC DNA]</scope>
    <source>
        <strain evidence="9 10">KEMB 9005-328</strain>
    </source>
</reference>
<proteinExistence type="inferred from homology"/>
<dbReference type="Pfam" id="PF07715">
    <property type="entry name" value="Plug"/>
    <property type="match status" value="1"/>
</dbReference>
<evidence type="ECO:0000256" key="6">
    <source>
        <dbReference type="SAM" id="SignalP"/>
    </source>
</evidence>
<feature type="domain" description="TonB-dependent receptor plug" evidence="8">
    <location>
        <begin position="80"/>
        <end position="187"/>
    </location>
</feature>
<feature type="domain" description="TonB-dependent receptor-like beta-barrel" evidence="7">
    <location>
        <begin position="465"/>
        <end position="988"/>
    </location>
</feature>
<keyword evidence="9" id="KW-0675">Receptor</keyword>
<evidence type="ECO:0000256" key="2">
    <source>
        <dbReference type="ARBA" id="ARBA00023136"/>
    </source>
</evidence>
<evidence type="ECO:0000259" key="7">
    <source>
        <dbReference type="Pfam" id="PF00593"/>
    </source>
</evidence>
<dbReference type="InterPro" id="IPR010104">
    <property type="entry name" value="TonB_rcpt_bac"/>
</dbReference>
<feature type="signal peptide" evidence="6">
    <location>
        <begin position="1"/>
        <end position="30"/>
    </location>
</feature>
<keyword evidence="4" id="KW-0798">TonB box</keyword>
<evidence type="ECO:0000256" key="4">
    <source>
        <dbReference type="RuleBase" id="RU003357"/>
    </source>
</evidence>
<keyword evidence="6" id="KW-0732">Signal</keyword>
<dbReference type="InterPro" id="IPR037066">
    <property type="entry name" value="Plug_dom_sf"/>
</dbReference>
<dbReference type="Gene3D" id="2.170.130.10">
    <property type="entry name" value="TonB-dependent receptor, plug domain"/>
    <property type="match status" value="1"/>
</dbReference>
<keyword evidence="10" id="KW-1185">Reference proteome</keyword>
<name>A0A845AL54_9SPHN</name>
<dbReference type="InterPro" id="IPR012910">
    <property type="entry name" value="Plug_dom"/>
</dbReference>
<dbReference type="RefSeq" id="WP_160752061.1">
    <property type="nucleotide sequence ID" value="NZ_WTYA01000002.1"/>
</dbReference>
<dbReference type="PANTHER" id="PTHR40980:SF3">
    <property type="entry name" value="TONB-DEPENDENT RECEPTOR-LIKE BETA-BARREL DOMAIN-CONTAINING PROTEIN"/>
    <property type="match status" value="1"/>
</dbReference>
<dbReference type="EMBL" id="WTYA01000002">
    <property type="protein sequence ID" value="MXP27758.1"/>
    <property type="molecule type" value="Genomic_DNA"/>
</dbReference>
<evidence type="ECO:0000256" key="5">
    <source>
        <dbReference type="SAM" id="MobiDB-lite"/>
    </source>
</evidence>
<comment type="subcellular location">
    <subcellularLocation>
        <location evidence="1 4">Cell outer membrane</location>
    </subcellularLocation>
</comment>
<dbReference type="SUPFAM" id="SSF56935">
    <property type="entry name" value="Porins"/>
    <property type="match status" value="1"/>
</dbReference>